<evidence type="ECO:0000313" key="2">
    <source>
        <dbReference type="EMBL" id="ACL67447.1"/>
    </source>
</evidence>
<dbReference type="InterPro" id="IPR003615">
    <property type="entry name" value="HNH_nuc"/>
</dbReference>
<keyword evidence="2" id="KW-0378">Hydrolase</keyword>
<reference evidence="2" key="1">
    <citation type="submission" date="2009-01" db="EMBL/GenBank/DDBJ databases">
        <title>Complete sequence of Anaeromyxobacter dehalogenans 2CP-1.</title>
        <authorList>
            <consortium name="US DOE Joint Genome Institute"/>
            <person name="Lucas S."/>
            <person name="Copeland A."/>
            <person name="Lapidus A."/>
            <person name="Glavina del Rio T."/>
            <person name="Dalin E."/>
            <person name="Tice H."/>
            <person name="Bruce D."/>
            <person name="Goodwin L."/>
            <person name="Pitluck S."/>
            <person name="Saunders E."/>
            <person name="Brettin T."/>
            <person name="Detter J.C."/>
            <person name="Han C."/>
            <person name="Larimer F."/>
            <person name="Land M."/>
            <person name="Hauser L."/>
            <person name="Kyrpides N."/>
            <person name="Ovchinnikova G."/>
            <person name="Beliaev A.S."/>
            <person name="Richardson P."/>
        </authorList>
    </citation>
    <scope>NUCLEOTIDE SEQUENCE</scope>
    <source>
        <strain evidence="2">2CP-1</strain>
    </source>
</reference>
<dbReference type="RefSeq" id="WP_015935166.1">
    <property type="nucleotide sequence ID" value="NC_011891.1"/>
</dbReference>
<keyword evidence="2" id="KW-0255">Endonuclease</keyword>
<dbReference type="GO" id="GO:0003676">
    <property type="term" value="F:nucleic acid binding"/>
    <property type="evidence" value="ECO:0007669"/>
    <property type="project" value="InterPro"/>
</dbReference>
<dbReference type="Pfam" id="PF01844">
    <property type="entry name" value="HNH"/>
    <property type="match status" value="1"/>
</dbReference>
<evidence type="ECO:0000259" key="1">
    <source>
        <dbReference type="SMART" id="SM00507"/>
    </source>
</evidence>
<proteinExistence type="predicted"/>
<organism evidence="2 3">
    <name type="scientific">Anaeromyxobacter dehalogenans (strain ATCC BAA-258 / DSM 21875 / 2CP-1)</name>
    <dbReference type="NCBI Taxonomy" id="455488"/>
    <lineage>
        <taxon>Bacteria</taxon>
        <taxon>Pseudomonadati</taxon>
        <taxon>Myxococcota</taxon>
        <taxon>Myxococcia</taxon>
        <taxon>Myxococcales</taxon>
        <taxon>Cystobacterineae</taxon>
        <taxon>Anaeromyxobacteraceae</taxon>
        <taxon>Anaeromyxobacter</taxon>
    </lineage>
</organism>
<protein>
    <submittedName>
        <fullName evidence="2">HNH endonuclease</fullName>
    </submittedName>
</protein>
<keyword evidence="3" id="KW-1185">Reference proteome</keyword>
<dbReference type="CDD" id="cd00085">
    <property type="entry name" value="HNHc"/>
    <property type="match status" value="1"/>
</dbReference>
<evidence type="ECO:0000313" key="3">
    <source>
        <dbReference type="Proteomes" id="UP000007089"/>
    </source>
</evidence>
<dbReference type="SMART" id="SM00507">
    <property type="entry name" value="HNHc"/>
    <property type="match status" value="1"/>
</dbReference>
<dbReference type="EMBL" id="CP001359">
    <property type="protein sequence ID" value="ACL67447.1"/>
    <property type="molecule type" value="Genomic_DNA"/>
</dbReference>
<dbReference type="GO" id="GO:0004519">
    <property type="term" value="F:endonuclease activity"/>
    <property type="evidence" value="ECO:0007669"/>
    <property type="project" value="UniProtKB-KW"/>
</dbReference>
<dbReference type="Proteomes" id="UP000007089">
    <property type="component" value="Chromosome"/>
</dbReference>
<dbReference type="GO" id="GO:0008270">
    <property type="term" value="F:zinc ion binding"/>
    <property type="evidence" value="ECO:0007669"/>
    <property type="project" value="InterPro"/>
</dbReference>
<feature type="domain" description="HNH nuclease" evidence="1">
    <location>
        <begin position="283"/>
        <end position="340"/>
    </location>
</feature>
<dbReference type="Gene3D" id="1.10.30.50">
    <property type="match status" value="1"/>
</dbReference>
<name>B8J9Q9_ANAD2</name>
<accession>B8J9Q9</accession>
<dbReference type="InterPro" id="IPR002711">
    <property type="entry name" value="HNH"/>
</dbReference>
<gene>
    <name evidence="2" type="ordered locus">A2cp1_4129</name>
</gene>
<sequence length="386" mass="41446">MDTARELSDRLAALLRRERSALAEFLVALAGFDARRAWAELGYASLFHYLHRELGLSKGSAQYRKVAAELIQAVPAIVEPLRNGRLCFTTVIEVARVVTAENWEAVLPRFYGLSRHEAAKVVAALAPHPAPPVRTVLTAVRAPAGSTVELATPAVTSGSTVELAATGVTAGSTVKPMVPRETSGSTVEPRGPAMTLVALASSPRSTDLSPLTADRQRLHVTVSECFVRKLGRLRDLRPDLSDDALLEAAVDLLLAKAEKRVGALTDRPRGGVRPGQADRVPAHVRREVWRRDGGCCQWRLANGELCGSTHALQLDHVVPRARGGESTAANLRVLCAAHNLEAARLVFGDAWMGRYTKGRRDGDRAGPAVVRYLSGDPRDLAPSGAP</sequence>
<dbReference type="AlphaFoldDB" id="B8J9Q9"/>
<dbReference type="KEGG" id="acp:A2cp1_4129"/>
<keyword evidence="2" id="KW-0540">Nuclease</keyword>
<dbReference type="HOGENOM" id="CLU_055074_0_0_7"/>